<dbReference type="InterPro" id="IPR050059">
    <property type="entry name" value="ATP_synthase_B_chain"/>
</dbReference>
<dbReference type="Proteomes" id="UP001209755">
    <property type="component" value="Unassembled WGS sequence"/>
</dbReference>
<evidence type="ECO:0000256" key="9">
    <source>
        <dbReference type="ARBA" id="ARBA00023065"/>
    </source>
</evidence>
<keyword evidence="19" id="KW-1185">Reference proteome</keyword>
<dbReference type="HAMAP" id="MF_01398">
    <property type="entry name" value="ATP_synth_b_bprime"/>
    <property type="match status" value="1"/>
</dbReference>
<comment type="function">
    <text evidence="12 15">F(1)F(0) ATP synthase produces ATP from ADP in the presence of a proton or sodium gradient. F-type ATPases consist of two structural domains, F(1) containing the extramembraneous catalytic core and F(0) containing the membrane proton channel, linked together by a central stalk and a peripheral stalk. During catalysis, ATP synthesis in the catalytic domain of F(1) is coupled via a rotary mechanism of the central stalk subunits to proton translocation.</text>
</comment>
<dbReference type="RefSeq" id="WP_264599591.1">
    <property type="nucleotide sequence ID" value="NZ_JAOQNS010000001.1"/>
</dbReference>
<evidence type="ECO:0000256" key="13">
    <source>
        <dbReference type="ARBA" id="ARBA00025614"/>
    </source>
</evidence>
<dbReference type="PANTHER" id="PTHR33445:SF2">
    <property type="entry name" value="ATP SYNTHASE SUBUNIT B', CHLOROPLASTIC"/>
    <property type="match status" value="1"/>
</dbReference>
<evidence type="ECO:0000256" key="2">
    <source>
        <dbReference type="ARBA" id="ARBA00005513"/>
    </source>
</evidence>
<protein>
    <recommendedName>
        <fullName evidence="15">ATP synthase subunit b</fullName>
    </recommendedName>
    <alternativeName>
        <fullName evidence="15">ATP synthase F(0) sector subunit b</fullName>
    </alternativeName>
    <alternativeName>
        <fullName evidence="15">ATPase subunit I</fullName>
    </alternativeName>
    <alternativeName>
        <fullName evidence="15">F-type ATPase subunit b</fullName>
        <shortName evidence="15">F-ATPase subunit b</shortName>
    </alternativeName>
</protein>
<keyword evidence="11 15" id="KW-0066">ATP synthesis</keyword>
<keyword evidence="6 15" id="KW-0812">Transmembrane</keyword>
<dbReference type="InterPro" id="IPR002146">
    <property type="entry name" value="ATP_synth_b/b'su_bac/chlpt"/>
</dbReference>
<reference evidence="19" key="1">
    <citation type="submission" date="2023-07" db="EMBL/GenBank/DDBJ databases">
        <title>Genome sequencing of Purple Non-Sulfur Bacteria from various extreme environments.</title>
        <authorList>
            <person name="Mayer M."/>
        </authorList>
    </citation>
    <scope>NUCLEOTIDE SEQUENCE [LARGE SCALE GENOMIC DNA]</scope>
    <source>
        <strain evidence="19">DSM 17935</strain>
    </source>
</reference>
<dbReference type="CDD" id="cd06503">
    <property type="entry name" value="ATP-synt_Fo_b"/>
    <property type="match status" value="1"/>
</dbReference>
<evidence type="ECO:0000256" key="14">
    <source>
        <dbReference type="ARBA" id="ARBA00025830"/>
    </source>
</evidence>
<comment type="subcellular location">
    <subcellularLocation>
        <location evidence="1">Cell inner membrane</location>
        <topology evidence="1">Single-pass membrane protein</topology>
    </subcellularLocation>
    <subcellularLocation>
        <location evidence="15">Cell membrane</location>
        <topology evidence="15">Single-pass membrane protein</topology>
    </subcellularLocation>
</comment>
<keyword evidence="9 15" id="KW-0406">Ion transport</keyword>
<evidence type="ECO:0000256" key="6">
    <source>
        <dbReference type="ARBA" id="ARBA00022692"/>
    </source>
</evidence>
<dbReference type="PANTHER" id="PTHR33445">
    <property type="entry name" value="ATP SYNTHASE SUBUNIT B', CHLOROPLASTIC"/>
    <property type="match status" value="1"/>
</dbReference>
<dbReference type="EMBL" id="JAOQNS010000001">
    <property type="protein sequence ID" value="MCW2305912.1"/>
    <property type="molecule type" value="Genomic_DNA"/>
</dbReference>
<keyword evidence="8 15" id="KW-1133">Transmembrane helix</keyword>
<comment type="similarity">
    <text evidence="2 15 16">Belongs to the ATPase B chain family.</text>
</comment>
<evidence type="ECO:0000256" key="12">
    <source>
        <dbReference type="ARBA" id="ARBA00025198"/>
    </source>
</evidence>
<feature type="transmembrane region" description="Helical" evidence="15">
    <location>
        <begin position="6"/>
        <end position="27"/>
    </location>
</feature>
<evidence type="ECO:0000256" key="7">
    <source>
        <dbReference type="ARBA" id="ARBA00022781"/>
    </source>
</evidence>
<keyword evidence="3 15" id="KW-0813">Transport</keyword>
<evidence type="ECO:0000256" key="3">
    <source>
        <dbReference type="ARBA" id="ARBA00022448"/>
    </source>
</evidence>
<dbReference type="InterPro" id="IPR000711">
    <property type="entry name" value="ATPase_OSCP/dsu"/>
</dbReference>
<evidence type="ECO:0000256" key="4">
    <source>
        <dbReference type="ARBA" id="ARBA00022475"/>
    </source>
</evidence>
<comment type="subunit">
    <text evidence="14 15">F-type ATPases have 2 components, F(1) - the catalytic core - and F(0) - the membrane proton channel. F(1) has five subunits: alpha(3), beta(3), gamma(1), delta(1), epsilon(1). F(0) has three main subunits: a(1), b(2) and c(10-14). The alpha and beta chains form an alternating ring which encloses part of the gamma chain. F(1) is attached to F(0) by a central stalk formed by the gamma and epsilon chains, while a peripheral stalk is formed by the delta and b chains.</text>
</comment>
<keyword evidence="4 15" id="KW-1003">Cell membrane</keyword>
<gene>
    <name evidence="15" type="primary">atpF</name>
    <name evidence="18" type="ORF">M2319_000228</name>
</gene>
<comment type="caution">
    <text evidence="18">The sequence shown here is derived from an EMBL/GenBank/DDBJ whole genome shotgun (WGS) entry which is preliminary data.</text>
</comment>
<keyword evidence="17" id="KW-0175">Coiled coil</keyword>
<proteinExistence type="inferred from homology"/>
<keyword evidence="5 15" id="KW-0138">CF(0)</keyword>
<evidence type="ECO:0000256" key="8">
    <source>
        <dbReference type="ARBA" id="ARBA00022989"/>
    </source>
</evidence>
<evidence type="ECO:0000256" key="5">
    <source>
        <dbReference type="ARBA" id="ARBA00022547"/>
    </source>
</evidence>
<comment type="function">
    <text evidence="13">Component of the F(0) channel, it forms part of the peripheral stalk, linking F(1) to F(0). The b'-subunit is a diverged and duplicated form of b found in plants and photosynthetic bacteria.</text>
</comment>
<dbReference type="Pfam" id="PF00213">
    <property type="entry name" value="OSCP"/>
    <property type="match status" value="1"/>
</dbReference>
<feature type="coiled-coil region" evidence="17">
    <location>
        <begin position="31"/>
        <end position="72"/>
    </location>
</feature>
<keyword evidence="10 15" id="KW-0472">Membrane</keyword>
<evidence type="ECO:0000256" key="17">
    <source>
        <dbReference type="SAM" id="Coils"/>
    </source>
</evidence>
<keyword evidence="7 15" id="KW-0375">Hydrogen ion transport</keyword>
<evidence type="ECO:0000256" key="1">
    <source>
        <dbReference type="ARBA" id="ARBA00004377"/>
    </source>
</evidence>
<evidence type="ECO:0000256" key="11">
    <source>
        <dbReference type="ARBA" id="ARBA00023310"/>
    </source>
</evidence>
<dbReference type="Pfam" id="PF00430">
    <property type="entry name" value="ATP-synt_B"/>
    <property type="match status" value="1"/>
</dbReference>
<evidence type="ECO:0000313" key="19">
    <source>
        <dbReference type="Proteomes" id="UP001209755"/>
    </source>
</evidence>
<evidence type="ECO:0000256" key="15">
    <source>
        <dbReference type="HAMAP-Rule" id="MF_01398"/>
    </source>
</evidence>
<accession>A0ABT3H694</accession>
<organism evidence="18 19">
    <name type="scientific">Rhodobium gokarnense</name>
    <dbReference type="NCBI Taxonomy" id="364296"/>
    <lineage>
        <taxon>Bacteria</taxon>
        <taxon>Pseudomonadati</taxon>
        <taxon>Pseudomonadota</taxon>
        <taxon>Alphaproteobacteria</taxon>
        <taxon>Hyphomicrobiales</taxon>
        <taxon>Rhodobiaceae</taxon>
        <taxon>Rhodobium</taxon>
    </lineage>
</organism>
<name>A0ABT3H694_9HYPH</name>
<sequence>MQIDWWTLGLQTVNALVLVWLLARFLFRPVAKILAERRAEAEKTLDDAAAARKAAEDERDKAKAEAAKTASSRAAILGAAQKEAEKQKASLMAAARADADKLRAEAKAAIAGERRAEEKKMSARAGRLSVDIARRLLDRLPEEARIAGFIGGLAEGVAALPEAARAELADGAGPMTLTAPRALNDDEKAACESALAKALGREVDINVAVDPDLIAGLELTGRHASVRNSFRADLEHLQAELTRHDDA</sequence>
<evidence type="ECO:0000256" key="10">
    <source>
        <dbReference type="ARBA" id="ARBA00023136"/>
    </source>
</evidence>
<evidence type="ECO:0000313" key="18">
    <source>
        <dbReference type="EMBL" id="MCW2305912.1"/>
    </source>
</evidence>
<evidence type="ECO:0000256" key="16">
    <source>
        <dbReference type="RuleBase" id="RU003848"/>
    </source>
</evidence>